<comment type="caution">
    <text evidence="1">The sequence shown here is derived from an EMBL/GenBank/DDBJ whole genome shotgun (WGS) entry which is preliminary data.</text>
</comment>
<sequence length="93" mass="10703">PWPSVWTVLIGPVLITCTLPRKQKHLSSNTHQTEHVHSVSTRYVLSVLHEGSEMRKQNTVSTKMYSPIQRHSHYWGNDQGHYRPDTVNAGSWV</sequence>
<gene>
    <name evidence="1" type="ORF">SPARVUS_LOCUS1303616</name>
</gene>
<protein>
    <submittedName>
        <fullName evidence="1">Uncharacterized protein</fullName>
    </submittedName>
</protein>
<dbReference type="EMBL" id="CATNWA010000722">
    <property type="protein sequence ID" value="CAI9537882.1"/>
    <property type="molecule type" value="Genomic_DNA"/>
</dbReference>
<evidence type="ECO:0000313" key="1">
    <source>
        <dbReference type="EMBL" id="CAI9537882.1"/>
    </source>
</evidence>
<feature type="non-terminal residue" evidence="1">
    <location>
        <position position="1"/>
    </location>
</feature>
<organism evidence="1 2">
    <name type="scientific">Staurois parvus</name>
    <dbReference type="NCBI Taxonomy" id="386267"/>
    <lineage>
        <taxon>Eukaryota</taxon>
        <taxon>Metazoa</taxon>
        <taxon>Chordata</taxon>
        <taxon>Craniata</taxon>
        <taxon>Vertebrata</taxon>
        <taxon>Euteleostomi</taxon>
        <taxon>Amphibia</taxon>
        <taxon>Batrachia</taxon>
        <taxon>Anura</taxon>
        <taxon>Neobatrachia</taxon>
        <taxon>Ranoidea</taxon>
        <taxon>Ranidae</taxon>
        <taxon>Staurois</taxon>
    </lineage>
</organism>
<name>A0ABN9AT81_9NEOB</name>
<reference evidence="1" key="1">
    <citation type="submission" date="2023-05" db="EMBL/GenBank/DDBJ databases">
        <authorList>
            <person name="Stuckert A."/>
        </authorList>
    </citation>
    <scope>NUCLEOTIDE SEQUENCE</scope>
</reference>
<keyword evidence="2" id="KW-1185">Reference proteome</keyword>
<accession>A0ABN9AT81</accession>
<proteinExistence type="predicted"/>
<dbReference type="Proteomes" id="UP001162483">
    <property type="component" value="Unassembled WGS sequence"/>
</dbReference>
<evidence type="ECO:0000313" key="2">
    <source>
        <dbReference type="Proteomes" id="UP001162483"/>
    </source>
</evidence>